<dbReference type="InterPro" id="IPR013783">
    <property type="entry name" value="Ig-like_fold"/>
</dbReference>
<evidence type="ECO:0000313" key="4">
    <source>
        <dbReference type="Proteomes" id="UP000679992"/>
    </source>
</evidence>
<dbReference type="SUPFAM" id="SSF81296">
    <property type="entry name" value="E set domains"/>
    <property type="match status" value="1"/>
</dbReference>
<dbReference type="CDD" id="cd11341">
    <property type="entry name" value="AmyAc_Pullulanase_LD-like"/>
    <property type="match status" value="1"/>
</dbReference>
<comment type="caution">
    <text evidence="3">The sequence shown here is derived from an EMBL/GenBank/DDBJ whole genome shotgun (WGS) entry which is preliminary data.</text>
</comment>
<dbReference type="SMART" id="SM00642">
    <property type="entry name" value="Aamy"/>
    <property type="match status" value="1"/>
</dbReference>
<dbReference type="Gene3D" id="2.60.40.10">
    <property type="entry name" value="Immunoglobulins"/>
    <property type="match status" value="1"/>
</dbReference>
<dbReference type="NCBIfam" id="TIGR02104">
    <property type="entry name" value="pulA_typeI"/>
    <property type="match status" value="1"/>
</dbReference>
<sequence length="659" mass="73621">MAVQQERKMVTDYGDPAVTGGISVFSREFDEAYRYDGNDLGTKYSPERTQFRLWAPTASEAKVRLYPNAESESFEDLVMTRSDSGTWVLTVERNLDQVLYTFVVRVGSNWNEAVDPYAKAVGINGDKGVILDLQKTNPARWTPDKPSLVSATDVIIYEVHVGDFSLHPESGIQHKGKYLGFTETGTRGPQGILTGLDHLKHLGITHVQLLPVQDFAKASVDEEKTAATGKENLQYNWGYDPKNFNAPEGSYASNPFQPGLRIRELKQAVQALHEQGLRVILDVVYNHVYDGYIAHFTKLVPGYYLRYKKDGSFSNGSGCGNDCASERFMMSKYIIDSVVYWATEYRVDGFRFDLMGLLDVDTMNEIRRRLDEIDPSILVLGEGWIMETELQAERRANLQQAGRMPGIAHFNGELRNALKGDIFKPDQTGFVSRGKGLEPEIMKGVVGSISYNNEVHGFASEPTQCVNFAECHDNHTLWDKLSCSAAKADKNERRRMQRLAAGIVLTSQGIPFLHAGQEFLRTKGGIGNSYQAPPAVNQLDWSRCAAYQDEVEAIRKMIELRKRHPAFRLKTAAEISRHLRFEPTAGAESAVAFTLREHAGGDPARNLYVLYHASSSSQTFSLPELGKWEVAFGEDIVTELHSGHLNVKGIGMVVLSNFL</sequence>
<feature type="domain" description="Glycosyl hydrolase family 13 catalytic" evidence="2">
    <location>
        <begin position="158"/>
        <end position="561"/>
    </location>
</feature>
<dbReference type="Pfam" id="PF21653">
    <property type="entry name" value="pulA_all-beta"/>
    <property type="match status" value="1"/>
</dbReference>
<gene>
    <name evidence="3" type="primary">pulA</name>
    <name evidence="3" type="ORF">J42TS3_14780</name>
</gene>
<organism evidence="3 4">
    <name type="scientific">Paenibacillus vini</name>
    <dbReference type="NCBI Taxonomy" id="1476024"/>
    <lineage>
        <taxon>Bacteria</taxon>
        <taxon>Bacillati</taxon>
        <taxon>Bacillota</taxon>
        <taxon>Bacilli</taxon>
        <taxon>Bacillales</taxon>
        <taxon>Paenibacillaceae</taxon>
        <taxon>Paenibacillus</taxon>
    </lineage>
</organism>
<protein>
    <submittedName>
        <fullName evidence="3">Type I pullulanase</fullName>
    </submittedName>
</protein>
<dbReference type="Gene3D" id="2.60.40.1180">
    <property type="entry name" value="Golgi alpha-mannosidase II"/>
    <property type="match status" value="1"/>
</dbReference>
<dbReference type="InterPro" id="IPR049117">
    <property type="entry name" value="pulA_all-beta"/>
</dbReference>
<dbReference type="InterPro" id="IPR017853">
    <property type="entry name" value="GH"/>
</dbReference>
<dbReference type="InterPro" id="IPR014756">
    <property type="entry name" value="Ig_E-set"/>
</dbReference>
<evidence type="ECO:0000313" key="3">
    <source>
        <dbReference type="EMBL" id="GIP52443.1"/>
    </source>
</evidence>
<dbReference type="Pfam" id="PF00128">
    <property type="entry name" value="Alpha-amylase"/>
    <property type="match status" value="1"/>
</dbReference>
<dbReference type="InterPro" id="IPR011840">
    <property type="entry name" value="PulA_typeI"/>
</dbReference>
<dbReference type="RefSeq" id="WP_213654232.1">
    <property type="nucleotide sequence ID" value="NZ_BOSL01000003.1"/>
</dbReference>
<evidence type="ECO:0000256" key="1">
    <source>
        <dbReference type="ARBA" id="ARBA00008061"/>
    </source>
</evidence>
<keyword evidence="4" id="KW-1185">Reference proteome</keyword>
<dbReference type="InterPro" id="IPR013780">
    <property type="entry name" value="Glyco_hydro_b"/>
</dbReference>
<reference evidence="3 4" key="1">
    <citation type="submission" date="2021-03" db="EMBL/GenBank/DDBJ databases">
        <title>Antimicrobial resistance genes in bacteria isolated from Japanese honey, and their potential for conferring macrolide and lincosamide resistance in the American foulbrood pathogen Paenibacillus larvae.</title>
        <authorList>
            <person name="Okamoto M."/>
            <person name="Kumagai M."/>
            <person name="Kanamori H."/>
            <person name="Takamatsu D."/>
        </authorList>
    </citation>
    <scope>NUCLEOTIDE SEQUENCE [LARGE SCALE GENOMIC DNA]</scope>
    <source>
        <strain evidence="3 4">J42TS3</strain>
    </source>
</reference>
<dbReference type="Proteomes" id="UP000679992">
    <property type="component" value="Unassembled WGS sequence"/>
</dbReference>
<dbReference type="Pfam" id="PF02922">
    <property type="entry name" value="CBM_48"/>
    <property type="match status" value="1"/>
</dbReference>
<name>A0ABQ4M8X2_9BACL</name>
<evidence type="ECO:0000259" key="2">
    <source>
        <dbReference type="SMART" id="SM00642"/>
    </source>
</evidence>
<proteinExistence type="inferred from homology"/>
<dbReference type="EMBL" id="BOSL01000003">
    <property type="protein sequence ID" value="GIP52443.1"/>
    <property type="molecule type" value="Genomic_DNA"/>
</dbReference>
<dbReference type="SUPFAM" id="SSF51445">
    <property type="entry name" value="(Trans)glycosidases"/>
    <property type="match status" value="1"/>
</dbReference>
<dbReference type="CDD" id="cd02860">
    <property type="entry name" value="E_set_Pullulanase"/>
    <property type="match status" value="1"/>
</dbReference>
<dbReference type="Gene3D" id="3.20.20.80">
    <property type="entry name" value="Glycosidases"/>
    <property type="match status" value="1"/>
</dbReference>
<dbReference type="InterPro" id="IPR006047">
    <property type="entry name" value="GH13_cat_dom"/>
</dbReference>
<dbReference type="InterPro" id="IPR004193">
    <property type="entry name" value="Glyco_hydro_13_N"/>
</dbReference>
<accession>A0ABQ4M8X2</accession>
<dbReference type="PANTHER" id="PTHR43002">
    <property type="entry name" value="GLYCOGEN DEBRANCHING ENZYME"/>
    <property type="match status" value="1"/>
</dbReference>
<comment type="similarity">
    <text evidence="1">Belongs to the glycosyl hydrolase 13 family.</text>
</comment>